<keyword evidence="1" id="KW-1133">Transmembrane helix</keyword>
<organism evidence="2 3">
    <name type="scientific">Thioclava arctica</name>
    <dbReference type="NCBI Taxonomy" id="3238301"/>
    <lineage>
        <taxon>Bacteria</taxon>
        <taxon>Pseudomonadati</taxon>
        <taxon>Pseudomonadota</taxon>
        <taxon>Alphaproteobacteria</taxon>
        <taxon>Rhodobacterales</taxon>
        <taxon>Paracoccaceae</taxon>
        <taxon>Thioclava</taxon>
    </lineage>
</organism>
<proteinExistence type="predicted"/>
<dbReference type="InterPro" id="IPR010406">
    <property type="entry name" value="DUF1003"/>
</dbReference>
<feature type="transmembrane region" description="Helical" evidence="1">
    <location>
        <begin position="96"/>
        <end position="116"/>
    </location>
</feature>
<sequence length="164" mass="18581">MKRHSNLLSRALLGRKYSELQPAEQRVIEQISLTRMTMPSGQGAGDATFGQRLADRVAQFGGSWTFILIFGAVLGVWVLLNGFLLMRPVRFDPYPFVFLNLILSMLAAIQAPIIMMSQNRQSEKDRIAAISDYQVNLKAEIEILELHQKIDRLTEMLSHPAKPR</sequence>
<keyword evidence="1" id="KW-0812">Transmembrane</keyword>
<evidence type="ECO:0000256" key="1">
    <source>
        <dbReference type="SAM" id="Phobius"/>
    </source>
</evidence>
<protein>
    <submittedName>
        <fullName evidence="2">DUF1003 domain-containing protein</fullName>
    </submittedName>
</protein>
<dbReference type="RefSeq" id="WP_368390957.1">
    <property type="nucleotide sequence ID" value="NZ_JBFRYC010000002.1"/>
</dbReference>
<dbReference type="PANTHER" id="PTHR41386:SF1">
    <property type="entry name" value="MEMBRANE PROTEIN"/>
    <property type="match status" value="1"/>
</dbReference>
<keyword evidence="1" id="KW-0472">Membrane</keyword>
<accession>A0ABV3TGR8</accession>
<comment type="caution">
    <text evidence="2">The sequence shown here is derived from an EMBL/GenBank/DDBJ whole genome shotgun (WGS) entry which is preliminary data.</text>
</comment>
<dbReference type="Proteomes" id="UP001557465">
    <property type="component" value="Unassembled WGS sequence"/>
</dbReference>
<gene>
    <name evidence="2" type="ORF">AB4874_03525</name>
</gene>
<keyword evidence="3" id="KW-1185">Reference proteome</keyword>
<dbReference type="PANTHER" id="PTHR41386">
    <property type="entry name" value="INTEGRAL MEMBRANE PROTEIN-RELATED"/>
    <property type="match status" value="1"/>
</dbReference>
<dbReference type="Pfam" id="PF06210">
    <property type="entry name" value="DUF1003"/>
    <property type="match status" value="1"/>
</dbReference>
<dbReference type="EMBL" id="JBFRYC010000002">
    <property type="protein sequence ID" value="MEX1660720.1"/>
    <property type="molecule type" value="Genomic_DNA"/>
</dbReference>
<reference evidence="2 3" key="1">
    <citation type="journal article" date="2011" name="Int. J. Syst. Evol. Microbiol.">
        <title>Zhongshania antarctica gen. nov., sp. nov. and Zhongshania guokunii sp. nov., gammaproteobacteria respectively isolated from coastal attached (fast) ice and surface seawater of the Antarctic.</title>
        <authorList>
            <person name="Li H.J."/>
            <person name="Zhang X.Y."/>
            <person name="Chen C.X."/>
            <person name="Zhang Y.J."/>
            <person name="Gao Z.M."/>
            <person name="Yu Y."/>
            <person name="Chen X.L."/>
            <person name="Chen B."/>
            <person name="Zhang Y.Z."/>
        </authorList>
    </citation>
    <scope>NUCLEOTIDE SEQUENCE [LARGE SCALE GENOMIC DNA]</scope>
    <source>
        <strain evidence="2 3">15-R06ZXC-3</strain>
    </source>
</reference>
<name>A0ABV3TGR8_9RHOB</name>
<evidence type="ECO:0000313" key="2">
    <source>
        <dbReference type="EMBL" id="MEX1660720.1"/>
    </source>
</evidence>
<evidence type="ECO:0000313" key="3">
    <source>
        <dbReference type="Proteomes" id="UP001557465"/>
    </source>
</evidence>
<feature type="transmembrane region" description="Helical" evidence="1">
    <location>
        <begin position="64"/>
        <end position="84"/>
    </location>
</feature>